<feature type="transmembrane region" description="Helical" evidence="8">
    <location>
        <begin position="56"/>
        <end position="77"/>
    </location>
</feature>
<evidence type="ECO:0000313" key="11">
    <source>
        <dbReference type="Proteomes" id="UP000711178"/>
    </source>
</evidence>
<feature type="domain" description="ABC transmembrane type-1" evidence="9">
    <location>
        <begin position="52"/>
        <end position="246"/>
    </location>
</feature>
<comment type="similarity">
    <text evidence="8">Belongs to the binding-protein-dependent transport system permease family.</text>
</comment>
<dbReference type="Proteomes" id="UP000711178">
    <property type="component" value="Unassembled WGS sequence"/>
</dbReference>
<dbReference type="PANTHER" id="PTHR43357:SF4">
    <property type="entry name" value="INNER MEMBRANE ABC TRANSPORTER PERMEASE PROTEIN YDCV"/>
    <property type="match status" value="1"/>
</dbReference>
<evidence type="ECO:0000313" key="10">
    <source>
        <dbReference type="EMBL" id="MBW8289399.1"/>
    </source>
</evidence>
<organism evidence="10 11">
    <name type="scientific">Chromobacterium subtsugae</name>
    <dbReference type="NCBI Taxonomy" id="251747"/>
    <lineage>
        <taxon>Bacteria</taxon>
        <taxon>Pseudomonadati</taxon>
        <taxon>Pseudomonadota</taxon>
        <taxon>Betaproteobacteria</taxon>
        <taxon>Neisseriales</taxon>
        <taxon>Chromobacteriaceae</taxon>
        <taxon>Chromobacterium</taxon>
    </lineage>
</organism>
<evidence type="ECO:0000256" key="6">
    <source>
        <dbReference type="ARBA" id="ARBA00022989"/>
    </source>
</evidence>
<dbReference type="CDD" id="cd06261">
    <property type="entry name" value="TM_PBP2"/>
    <property type="match status" value="2"/>
</dbReference>
<dbReference type="PROSITE" id="PS50928">
    <property type="entry name" value="ABC_TM1"/>
    <property type="match status" value="2"/>
</dbReference>
<dbReference type="Pfam" id="PF00528">
    <property type="entry name" value="BPD_transp_1"/>
    <property type="match status" value="2"/>
</dbReference>
<evidence type="ECO:0000256" key="4">
    <source>
        <dbReference type="ARBA" id="ARBA00022519"/>
    </source>
</evidence>
<dbReference type="EMBL" id="JAHDTB010000017">
    <property type="protein sequence ID" value="MBW8289399.1"/>
    <property type="molecule type" value="Genomic_DNA"/>
</dbReference>
<feature type="transmembrane region" description="Helical" evidence="8">
    <location>
        <begin position="377"/>
        <end position="398"/>
    </location>
</feature>
<feature type="transmembrane region" description="Helical" evidence="8">
    <location>
        <begin position="316"/>
        <end position="341"/>
    </location>
</feature>
<feature type="transmembrane region" description="Helical" evidence="8">
    <location>
        <begin position="228"/>
        <end position="249"/>
    </location>
</feature>
<dbReference type="InterPro" id="IPR000515">
    <property type="entry name" value="MetI-like"/>
</dbReference>
<evidence type="ECO:0000256" key="1">
    <source>
        <dbReference type="ARBA" id="ARBA00004429"/>
    </source>
</evidence>
<feature type="transmembrane region" description="Helical" evidence="8">
    <location>
        <begin position="482"/>
        <end position="501"/>
    </location>
</feature>
<dbReference type="GeneID" id="89685191"/>
<protein>
    <submittedName>
        <fullName evidence="10">Iron ABC transporter permease</fullName>
    </submittedName>
</protein>
<keyword evidence="6 8" id="KW-1133">Transmembrane helix</keyword>
<reference evidence="10 11" key="1">
    <citation type="submission" date="2021-05" db="EMBL/GenBank/DDBJ databases">
        <title>Draft Whole Genome Sequencing Of Biosensor Chromobacterium violaceum Strain CV026 Reveals A Regulatory RNA In Chromobacterium violaceum Phenotype Regulatory Network.</title>
        <authorList>
            <person name="Hong K.W."/>
            <person name="Chan K.G."/>
            <person name="Chang C.-Y."/>
        </authorList>
    </citation>
    <scope>NUCLEOTIDE SEQUENCE [LARGE SCALE GENOMIC DNA]</scope>
    <source>
        <strain evidence="10 11">ATCC 31532</strain>
    </source>
</reference>
<keyword evidence="5 8" id="KW-0812">Transmembrane</keyword>
<name>A0ABS7FH42_9NEIS</name>
<feature type="transmembrane region" description="Helical" evidence="8">
    <location>
        <begin position="89"/>
        <end position="112"/>
    </location>
</feature>
<accession>A0ABS7FH42</accession>
<sequence length="521" mass="55974">MTQSGVRRLALASLPVLFLSALALAPLARLVAEGGLQFSPGLLADSYLRWRLLWSLLQAAASCLLCLALGAPLAWLLARYHFPGRGLLLRLLMLPFVMPTLVAAMGVLALFGPQGATGLHLQDTPWLLLYGNLFFNLPLVVRAACDGFSQVPASRLAAARTLGATPWRAFWRVEWPAALPWILSSLCLVFLYCFSGFGLALILGGQRYATLEVEIYSLVAYELNLADAGALALLVLLVCGAVAAVYAALMRRLATAAKVEPLPLRPARGWRARLALLAGLLTLLLFAGLPLLAVLWRGLAGGGGWLALWDEDVRLALFNSARFTALTVLAAGALGLCHALAAGRSLALRALIFLPFVASPVCVAFGLLLLYPQWSAALALLLAAYALLAYPFVAKALLTARDGQPPHWEQAARSLGAGPWRTFRRLQWPLLQPALRRGLAFAAATAVGEFAVTLFLSRPEWLTLTTLIYQRLGRPGAANMDAAMKLSCLLMLLALLAFWIIETAGGAGSWEDRRADAAKPE</sequence>
<evidence type="ECO:0000256" key="5">
    <source>
        <dbReference type="ARBA" id="ARBA00022692"/>
    </source>
</evidence>
<keyword evidence="3" id="KW-1003">Cell membrane</keyword>
<keyword evidence="2 8" id="KW-0813">Transport</keyword>
<dbReference type="InterPro" id="IPR035906">
    <property type="entry name" value="MetI-like_sf"/>
</dbReference>
<keyword evidence="7 8" id="KW-0472">Membrane</keyword>
<keyword evidence="4" id="KW-0997">Cell inner membrane</keyword>
<comment type="caution">
    <text evidence="10">The sequence shown here is derived from an EMBL/GenBank/DDBJ whole genome shotgun (WGS) entry which is preliminary data.</text>
</comment>
<keyword evidence="11" id="KW-1185">Reference proteome</keyword>
<dbReference type="RefSeq" id="WP_043579198.1">
    <property type="nucleotide sequence ID" value="NZ_CP142381.1"/>
</dbReference>
<feature type="transmembrane region" description="Helical" evidence="8">
    <location>
        <begin position="124"/>
        <end position="145"/>
    </location>
</feature>
<dbReference type="SUPFAM" id="SSF161098">
    <property type="entry name" value="MetI-like"/>
    <property type="match status" value="2"/>
</dbReference>
<feature type="transmembrane region" description="Helical" evidence="8">
    <location>
        <begin position="274"/>
        <end position="296"/>
    </location>
</feature>
<proteinExistence type="inferred from homology"/>
<dbReference type="PANTHER" id="PTHR43357">
    <property type="entry name" value="INNER MEMBRANE ABC TRANSPORTER PERMEASE PROTEIN YDCV"/>
    <property type="match status" value="1"/>
</dbReference>
<dbReference type="Gene3D" id="1.10.3720.10">
    <property type="entry name" value="MetI-like"/>
    <property type="match status" value="2"/>
</dbReference>
<gene>
    <name evidence="10" type="ORF">KIF53_17330</name>
</gene>
<evidence type="ECO:0000256" key="7">
    <source>
        <dbReference type="ARBA" id="ARBA00023136"/>
    </source>
</evidence>
<evidence type="ECO:0000256" key="3">
    <source>
        <dbReference type="ARBA" id="ARBA00022475"/>
    </source>
</evidence>
<comment type="subcellular location">
    <subcellularLocation>
        <location evidence="1">Cell inner membrane</location>
        <topology evidence="1">Multi-pass membrane protein</topology>
    </subcellularLocation>
    <subcellularLocation>
        <location evidence="8">Cell membrane</location>
        <topology evidence="8">Multi-pass membrane protein</topology>
    </subcellularLocation>
</comment>
<evidence type="ECO:0000256" key="8">
    <source>
        <dbReference type="RuleBase" id="RU363032"/>
    </source>
</evidence>
<evidence type="ECO:0000256" key="2">
    <source>
        <dbReference type="ARBA" id="ARBA00022448"/>
    </source>
</evidence>
<feature type="domain" description="ABC transmembrane type-1" evidence="9">
    <location>
        <begin position="317"/>
        <end position="501"/>
    </location>
</feature>
<evidence type="ECO:0000259" key="9">
    <source>
        <dbReference type="PROSITE" id="PS50928"/>
    </source>
</evidence>
<feature type="transmembrane region" description="Helical" evidence="8">
    <location>
        <begin position="178"/>
        <end position="203"/>
    </location>
</feature>
<feature type="transmembrane region" description="Helical" evidence="8">
    <location>
        <begin position="348"/>
        <end position="371"/>
    </location>
</feature>